<protein>
    <submittedName>
        <fullName evidence="1">Uncharacterized protein</fullName>
    </submittedName>
</protein>
<accession>A0A508ZXP5</accession>
<evidence type="ECO:0000313" key="1">
    <source>
        <dbReference type="EMBL" id="VUA78637.1"/>
    </source>
</evidence>
<dbReference type="EMBL" id="CABFNL010000002">
    <property type="protein sequence ID" value="VUA78637.1"/>
    <property type="molecule type" value="Genomic_DNA"/>
</dbReference>
<dbReference type="RefSeq" id="WP_080871439.1">
    <property type="nucleotide sequence ID" value="NZ_CABDVY010000003.1"/>
</dbReference>
<proteinExistence type="predicted"/>
<sequence length="238" mass="27100">MAPKVAVKFSDVKYKKIYLEEIWFLAESIIRRVKQLDEVANTPENGFLIFSMPEITDLILGILSSSANIKKLTNPGRQAKGESAGAFQFRVDRCDFIKNSFPEIDFSGIMDTKLRNTLEHFDEYLDDFMTTVAKGDFPHAYPMTAFNVGLSDRDVFTPHIYPIRMYESKTKTFYNFDNIVSIESIYEVALAIDRKLKDEKLKSIQQKRLLNPNAPTKSMEDSGCAGGLIIPRTLLCDN</sequence>
<gene>
    <name evidence="1" type="ORF">NCTC11678_03279</name>
</gene>
<organism evidence="1">
    <name type="scientific">Klebsiella pneumoniae</name>
    <dbReference type="NCBI Taxonomy" id="573"/>
    <lineage>
        <taxon>Bacteria</taxon>
        <taxon>Pseudomonadati</taxon>
        <taxon>Pseudomonadota</taxon>
        <taxon>Gammaproteobacteria</taxon>
        <taxon>Enterobacterales</taxon>
        <taxon>Enterobacteriaceae</taxon>
        <taxon>Klebsiella/Raoultella group</taxon>
        <taxon>Klebsiella</taxon>
        <taxon>Klebsiella pneumoniae complex</taxon>
    </lineage>
</organism>
<name>A0A508ZXP5_KLEPN</name>
<dbReference type="AlphaFoldDB" id="A0A508ZXP5"/>
<reference evidence="1" key="1">
    <citation type="submission" date="2018-06" db="EMBL/GenBank/DDBJ databases">
        <authorList>
            <consortium name="Pathogen Informatics"/>
        </authorList>
    </citation>
    <scope>NUCLEOTIDE SEQUENCE</scope>
    <source>
        <strain evidence="1">NCTC11678</strain>
    </source>
</reference>